<dbReference type="CDD" id="cd06530">
    <property type="entry name" value="S26_SPase_I"/>
    <property type="match status" value="1"/>
</dbReference>
<sequence>MSVTATPPAGLEATLAARRTPEQLKASRALLWRDRLTSLWTPLIVLLVAYVPYLPLIEFVPSAASWAQPVMQYLALLLLVAFLGLIAWRLAVPRERILRGLRHDARELMEEIVRIHKRVPGKISAEASVRLAEQTMQVEDAFAAADAGRIEKETKALDTLATQLLGVYRKQDAWDLFSGFGKALAIAFIVRIFIIEPYKIPSGSMFPTLEIGDQVFINKFLYGVRLPLTNYVPFQIIRAPARGDVIVFNNPMQTDLDFIKRVIGVPGDTVEIIDGEVRINGEPQPRTLVKDDLVVYNKHDNIGWYPEHRRLYEEHLSGKVHAVLQDAPSARAEHEGPYVVPPGHVFVMGDNRENSSDSRYGLGTGAGVAFVPYGHIKGKAMVIWLSLGYGGWFSGLFDGTGLRTDRLFLPVR</sequence>
<feature type="transmembrane region" description="Helical" evidence="8">
    <location>
        <begin position="173"/>
        <end position="194"/>
    </location>
</feature>
<evidence type="ECO:0000313" key="11">
    <source>
        <dbReference type="EMBL" id="ATB33347.1"/>
    </source>
</evidence>
<dbReference type="InterPro" id="IPR019757">
    <property type="entry name" value="Pept_S26A_signal_pept_1_Lys-AS"/>
</dbReference>
<evidence type="ECO:0000256" key="6">
    <source>
        <dbReference type="ARBA" id="ARBA00022801"/>
    </source>
</evidence>
<dbReference type="PRINTS" id="PR00727">
    <property type="entry name" value="LEADERPTASE"/>
</dbReference>
<evidence type="ECO:0000256" key="9">
    <source>
        <dbReference type="RuleBase" id="RU362042"/>
    </source>
</evidence>
<evidence type="ECO:0000256" key="3">
    <source>
        <dbReference type="ARBA" id="ARBA00013208"/>
    </source>
</evidence>
<reference evidence="11 12" key="1">
    <citation type="submission" date="2017-06" db="EMBL/GenBank/DDBJ databases">
        <authorList>
            <person name="Kim H.J."/>
            <person name="Triplett B.A."/>
        </authorList>
    </citation>
    <scope>NUCLEOTIDE SEQUENCE [LARGE SCALE GENOMIC DNA]</scope>
    <source>
        <strain evidence="11 12">DSM 14713</strain>
    </source>
</reference>
<comment type="similarity">
    <text evidence="2 9">Belongs to the peptidase S26 family.</text>
</comment>
<dbReference type="EC" id="3.4.21.89" evidence="3 8"/>
<dbReference type="GO" id="GO:0009003">
    <property type="term" value="F:signal peptidase activity"/>
    <property type="evidence" value="ECO:0007669"/>
    <property type="project" value="UniProtKB-EC"/>
</dbReference>
<gene>
    <name evidence="11" type="ORF">MEBOL_006839</name>
</gene>
<dbReference type="GO" id="GO:0004252">
    <property type="term" value="F:serine-type endopeptidase activity"/>
    <property type="evidence" value="ECO:0007669"/>
    <property type="project" value="InterPro"/>
</dbReference>
<dbReference type="PANTHER" id="PTHR43390">
    <property type="entry name" value="SIGNAL PEPTIDASE I"/>
    <property type="match status" value="1"/>
</dbReference>
<evidence type="ECO:0000256" key="7">
    <source>
        <dbReference type="PIRSR" id="PIRSR600223-1"/>
    </source>
</evidence>
<keyword evidence="6 8" id="KW-0378">Hydrolase</keyword>
<dbReference type="PROSITE" id="PS00761">
    <property type="entry name" value="SPASE_I_3"/>
    <property type="match status" value="1"/>
</dbReference>
<feature type="active site" evidence="7">
    <location>
        <position position="260"/>
    </location>
</feature>
<keyword evidence="5 8" id="KW-0645">Protease</keyword>
<dbReference type="NCBIfam" id="TIGR02227">
    <property type="entry name" value="sigpep_I_bact"/>
    <property type="match status" value="1"/>
</dbReference>
<dbReference type="PROSITE" id="PS00760">
    <property type="entry name" value="SPASE_I_2"/>
    <property type="match status" value="1"/>
</dbReference>
<dbReference type="AlphaFoldDB" id="A0A250IQA2"/>
<keyword evidence="8" id="KW-0472">Membrane</keyword>
<dbReference type="InterPro" id="IPR019758">
    <property type="entry name" value="Pept_S26A_signal_pept_1_CS"/>
</dbReference>
<feature type="domain" description="Peptidase S26" evidence="10">
    <location>
        <begin position="180"/>
        <end position="384"/>
    </location>
</feature>
<dbReference type="InterPro" id="IPR000223">
    <property type="entry name" value="Pept_S26A_signal_pept_1"/>
</dbReference>
<evidence type="ECO:0000256" key="5">
    <source>
        <dbReference type="ARBA" id="ARBA00022670"/>
    </source>
</evidence>
<evidence type="ECO:0000256" key="8">
    <source>
        <dbReference type="RuleBase" id="RU003993"/>
    </source>
</evidence>
<feature type="transmembrane region" description="Helical" evidence="8">
    <location>
        <begin position="36"/>
        <end position="53"/>
    </location>
</feature>
<keyword evidence="8" id="KW-1133">Transmembrane helix</keyword>
<dbReference type="InterPro" id="IPR019533">
    <property type="entry name" value="Peptidase_S26"/>
</dbReference>
<dbReference type="OrthoDB" id="9815782at2"/>
<dbReference type="PANTHER" id="PTHR43390:SF1">
    <property type="entry name" value="CHLOROPLAST PROCESSING PEPTIDASE"/>
    <property type="match status" value="1"/>
</dbReference>
<dbReference type="RefSeq" id="WP_095981400.1">
    <property type="nucleotide sequence ID" value="NZ_CP022163.1"/>
</dbReference>
<dbReference type="InterPro" id="IPR036286">
    <property type="entry name" value="LexA/Signal_pep-like_sf"/>
</dbReference>
<evidence type="ECO:0000256" key="2">
    <source>
        <dbReference type="ARBA" id="ARBA00009370"/>
    </source>
</evidence>
<comment type="catalytic activity">
    <reaction evidence="1 8">
        <text>Cleavage of hydrophobic, N-terminal signal or leader sequences from secreted and periplasmic proteins.</text>
        <dbReference type="EC" id="3.4.21.89"/>
    </reaction>
</comment>
<dbReference type="GO" id="GO:0016020">
    <property type="term" value="C:membrane"/>
    <property type="evidence" value="ECO:0007669"/>
    <property type="project" value="UniProtKB-SubCell"/>
</dbReference>
<dbReference type="Proteomes" id="UP000217289">
    <property type="component" value="Chromosome"/>
</dbReference>
<keyword evidence="12" id="KW-1185">Reference proteome</keyword>
<evidence type="ECO:0000256" key="4">
    <source>
        <dbReference type="ARBA" id="ARBA00019232"/>
    </source>
</evidence>
<proteinExistence type="inferred from homology"/>
<feature type="transmembrane region" description="Helical" evidence="8">
    <location>
        <begin position="73"/>
        <end position="92"/>
    </location>
</feature>
<dbReference type="EMBL" id="CP022163">
    <property type="protein sequence ID" value="ATB33347.1"/>
    <property type="molecule type" value="Genomic_DNA"/>
</dbReference>
<feature type="active site" evidence="7">
    <location>
        <position position="204"/>
    </location>
</feature>
<keyword evidence="8" id="KW-0812">Transmembrane</keyword>
<name>A0A250IQA2_9BACT</name>
<dbReference type="InterPro" id="IPR019756">
    <property type="entry name" value="Pept_S26A_signal_pept_1_Ser-AS"/>
</dbReference>
<accession>A0A250IQA2</accession>
<dbReference type="Gene3D" id="2.10.109.10">
    <property type="entry name" value="Umud Fragment, subunit A"/>
    <property type="match status" value="1"/>
</dbReference>
<evidence type="ECO:0000313" key="12">
    <source>
        <dbReference type="Proteomes" id="UP000217289"/>
    </source>
</evidence>
<evidence type="ECO:0000256" key="1">
    <source>
        <dbReference type="ARBA" id="ARBA00000677"/>
    </source>
</evidence>
<dbReference type="PROSITE" id="PS00501">
    <property type="entry name" value="SPASE_I_1"/>
    <property type="match status" value="1"/>
</dbReference>
<protein>
    <recommendedName>
        <fullName evidence="4 8">Signal peptidase I</fullName>
        <ecNumber evidence="3 8">3.4.21.89</ecNumber>
    </recommendedName>
</protein>
<evidence type="ECO:0000259" key="10">
    <source>
        <dbReference type="Pfam" id="PF10502"/>
    </source>
</evidence>
<organism evidence="11 12">
    <name type="scientific">Melittangium boletus DSM 14713</name>
    <dbReference type="NCBI Taxonomy" id="1294270"/>
    <lineage>
        <taxon>Bacteria</taxon>
        <taxon>Pseudomonadati</taxon>
        <taxon>Myxococcota</taxon>
        <taxon>Myxococcia</taxon>
        <taxon>Myxococcales</taxon>
        <taxon>Cystobacterineae</taxon>
        <taxon>Archangiaceae</taxon>
        <taxon>Melittangium</taxon>
    </lineage>
</organism>
<dbReference type="GO" id="GO:0006465">
    <property type="term" value="P:signal peptide processing"/>
    <property type="evidence" value="ECO:0007669"/>
    <property type="project" value="InterPro"/>
</dbReference>
<dbReference type="KEGG" id="mbd:MEBOL_006839"/>
<dbReference type="SUPFAM" id="SSF51306">
    <property type="entry name" value="LexA/Signal peptidase"/>
    <property type="match status" value="1"/>
</dbReference>
<dbReference type="Pfam" id="PF10502">
    <property type="entry name" value="Peptidase_S26"/>
    <property type="match status" value="1"/>
</dbReference>
<comment type="caution">
    <text evidence="9">Lacks conserved residue(s) required for the propagation of feature annotation.</text>
</comment>
<comment type="subcellular location">
    <subcellularLocation>
        <location evidence="9">Membrane</location>
        <topology evidence="9">Single-pass type II membrane protein</topology>
    </subcellularLocation>
</comment>